<proteinExistence type="predicted"/>
<reference evidence="1" key="1">
    <citation type="submission" date="2020-10" db="EMBL/GenBank/DDBJ databases">
        <authorList>
            <person name="Gilroy R."/>
        </authorList>
    </citation>
    <scope>NUCLEOTIDE SEQUENCE</scope>
    <source>
        <strain evidence="1">CHK136-897</strain>
    </source>
</reference>
<evidence type="ECO:0000313" key="2">
    <source>
        <dbReference type="Proteomes" id="UP000824142"/>
    </source>
</evidence>
<sequence>MFSDCVKYIIKSHWYQVLSDLHDYTVLRQECNKAKKACRDNMEVCKHFRINGRCNQTCCAYKFRNDDYVNALEKFEKLTKSKNAFWSEKFSHVK</sequence>
<reference evidence="1" key="2">
    <citation type="journal article" date="2021" name="PeerJ">
        <title>Extensive microbial diversity within the chicken gut microbiome revealed by metagenomics and culture.</title>
        <authorList>
            <person name="Gilroy R."/>
            <person name="Ravi A."/>
            <person name="Getino M."/>
            <person name="Pursley I."/>
            <person name="Horton D.L."/>
            <person name="Alikhan N.F."/>
            <person name="Baker D."/>
            <person name="Gharbi K."/>
            <person name="Hall N."/>
            <person name="Watson M."/>
            <person name="Adriaenssens E.M."/>
            <person name="Foster-Nyarko E."/>
            <person name="Jarju S."/>
            <person name="Secka A."/>
            <person name="Antonio M."/>
            <person name="Oren A."/>
            <person name="Chaudhuri R.R."/>
            <person name="La Ragione R."/>
            <person name="Hildebrand F."/>
            <person name="Pallen M.J."/>
        </authorList>
    </citation>
    <scope>NUCLEOTIDE SEQUENCE</scope>
    <source>
        <strain evidence="1">CHK136-897</strain>
    </source>
</reference>
<name>A0A9D1SMS7_9PROT</name>
<organism evidence="1 2">
    <name type="scientific">Candidatus Enterousia avicola</name>
    <dbReference type="NCBI Taxonomy" id="2840787"/>
    <lineage>
        <taxon>Bacteria</taxon>
        <taxon>Pseudomonadati</taxon>
        <taxon>Pseudomonadota</taxon>
        <taxon>Alphaproteobacteria</taxon>
        <taxon>Candidatus Enterousia</taxon>
    </lineage>
</organism>
<dbReference type="EMBL" id="DVNO01000031">
    <property type="protein sequence ID" value="HIU65690.1"/>
    <property type="molecule type" value="Genomic_DNA"/>
</dbReference>
<evidence type="ECO:0000313" key="1">
    <source>
        <dbReference type="EMBL" id="HIU65690.1"/>
    </source>
</evidence>
<dbReference type="AlphaFoldDB" id="A0A9D1SMS7"/>
<comment type="caution">
    <text evidence="1">The sequence shown here is derived from an EMBL/GenBank/DDBJ whole genome shotgun (WGS) entry which is preliminary data.</text>
</comment>
<dbReference type="Proteomes" id="UP000824142">
    <property type="component" value="Unassembled WGS sequence"/>
</dbReference>
<accession>A0A9D1SMS7</accession>
<gene>
    <name evidence="1" type="ORF">IAC63_03575</name>
</gene>
<protein>
    <submittedName>
        <fullName evidence="1">Uncharacterized protein</fullName>
    </submittedName>
</protein>